<name>A0A285B954_9ENTR</name>
<protein>
    <submittedName>
        <fullName evidence="2">Uncharacterized protein</fullName>
    </submittedName>
</protein>
<reference evidence="3" key="1">
    <citation type="submission" date="2017-08" db="EMBL/GenBank/DDBJ databases">
        <authorList>
            <person name="Brisse S."/>
        </authorList>
    </citation>
    <scope>NUCLEOTIDE SEQUENCE [LARGE SCALE GENOMIC DNA]</scope>
    <source>
        <strain evidence="3">06D021</strain>
    </source>
</reference>
<feature type="transmembrane region" description="Helical" evidence="1">
    <location>
        <begin position="73"/>
        <end position="95"/>
    </location>
</feature>
<feature type="transmembrane region" description="Helical" evidence="1">
    <location>
        <begin position="16"/>
        <end position="36"/>
    </location>
</feature>
<dbReference type="AlphaFoldDB" id="A0A285B954"/>
<evidence type="ECO:0000313" key="2">
    <source>
        <dbReference type="EMBL" id="SNU37442.1"/>
    </source>
</evidence>
<evidence type="ECO:0000313" key="3">
    <source>
        <dbReference type="Proteomes" id="UP000220639"/>
    </source>
</evidence>
<dbReference type="EMBL" id="FZTC01000032">
    <property type="protein sequence ID" value="SNU37442.1"/>
    <property type="molecule type" value="Genomic_DNA"/>
</dbReference>
<organism evidence="2 3">
    <name type="scientific">Klebsiella grimontii</name>
    <dbReference type="NCBI Taxonomy" id="2058152"/>
    <lineage>
        <taxon>Bacteria</taxon>
        <taxon>Pseudomonadati</taxon>
        <taxon>Pseudomonadota</taxon>
        <taxon>Gammaproteobacteria</taxon>
        <taxon>Enterobacterales</taxon>
        <taxon>Enterobacteriaceae</taxon>
        <taxon>Klebsiella/Raoultella group</taxon>
        <taxon>Klebsiella</taxon>
    </lineage>
</organism>
<dbReference type="Proteomes" id="UP000220639">
    <property type="component" value="Unassembled WGS sequence"/>
</dbReference>
<sequence length="99" mass="11579">MKNDMIVPYIDPFIEYKGLITICLVVFLVFLLWLTLRHLATYYVAIKIQTAHKKGLANDDHPEVTQWLKNKSITFFCLHLAALVVISYSAIRFYLQNYP</sequence>
<accession>A0A285B954</accession>
<proteinExistence type="predicted"/>
<gene>
    <name evidence="2" type="ORF">KOSB73_380014</name>
</gene>
<keyword evidence="1" id="KW-1133">Transmembrane helix</keyword>
<keyword evidence="1" id="KW-0472">Membrane</keyword>
<keyword evidence="1" id="KW-0812">Transmembrane</keyword>
<evidence type="ECO:0000256" key="1">
    <source>
        <dbReference type="SAM" id="Phobius"/>
    </source>
</evidence>